<organism evidence="1 2">
    <name type="scientific">Saitozyma podzolica</name>
    <dbReference type="NCBI Taxonomy" id="1890683"/>
    <lineage>
        <taxon>Eukaryota</taxon>
        <taxon>Fungi</taxon>
        <taxon>Dikarya</taxon>
        <taxon>Basidiomycota</taxon>
        <taxon>Agaricomycotina</taxon>
        <taxon>Tremellomycetes</taxon>
        <taxon>Tremellales</taxon>
        <taxon>Trimorphomycetaceae</taxon>
        <taxon>Saitozyma</taxon>
    </lineage>
</organism>
<evidence type="ECO:0000313" key="1">
    <source>
        <dbReference type="EMBL" id="RSH85723.1"/>
    </source>
</evidence>
<sequence>MEGKYLGTDASASLAEGKVTAMQHRVRPRLTGNLVAHNRHLILGLGHQTSPQARRWVAVERITVSPHSPAWQIKAEGFAGAEMGLEKGT</sequence>
<gene>
    <name evidence="1" type="ORF">EHS25_003864</name>
</gene>
<protein>
    <submittedName>
        <fullName evidence="1">Uncharacterized protein</fullName>
    </submittedName>
</protein>
<accession>A0A427Y3R6</accession>
<evidence type="ECO:0000313" key="2">
    <source>
        <dbReference type="Proteomes" id="UP000279259"/>
    </source>
</evidence>
<reference evidence="1 2" key="1">
    <citation type="submission" date="2018-11" db="EMBL/GenBank/DDBJ databases">
        <title>Genome sequence of Saitozyma podzolica DSM 27192.</title>
        <authorList>
            <person name="Aliyu H."/>
            <person name="Gorte O."/>
            <person name="Ochsenreither K."/>
        </authorList>
    </citation>
    <scope>NUCLEOTIDE SEQUENCE [LARGE SCALE GENOMIC DNA]</scope>
    <source>
        <strain evidence="1 2">DSM 27192</strain>
    </source>
</reference>
<name>A0A427Y3R6_9TREE</name>
<proteinExistence type="predicted"/>
<dbReference type="EMBL" id="RSCD01000019">
    <property type="protein sequence ID" value="RSH85723.1"/>
    <property type="molecule type" value="Genomic_DNA"/>
</dbReference>
<dbReference type="Proteomes" id="UP000279259">
    <property type="component" value="Unassembled WGS sequence"/>
</dbReference>
<comment type="caution">
    <text evidence="1">The sequence shown here is derived from an EMBL/GenBank/DDBJ whole genome shotgun (WGS) entry which is preliminary data.</text>
</comment>
<dbReference type="AlphaFoldDB" id="A0A427Y3R6"/>
<keyword evidence="2" id="KW-1185">Reference proteome</keyword>